<dbReference type="PANTHER" id="PTHR11049">
    <property type="entry name" value="ACYL COENZYME A THIOESTER HYDROLASE"/>
    <property type="match status" value="1"/>
</dbReference>
<dbReference type="RefSeq" id="XP_001742360.1">
    <property type="nucleotide sequence ID" value="XM_001742308.1"/>
</dbReference>
<dbReference type="GO" id="GO:0005829">
    <property type="term" value="C:cytosol"/>
    <property type="evidence" value="ECO:0000318"/>
    <property type="project" value="GO_Central"/>
</dbReference>
<dbReference type="EMBL" id="CH991543">
    <property type="protein sequence ID" value="EDQ92598.1"/>
    <property type="molecule type" value="Genomic_DNA"/>
</dbReference>
<protein>
    <recommendedName>
        <fullName evidence="4">HotDog ACOT-type domain-containing protein</fullName>
    </recommendedName>
</protein>
<dbReference type="STRING" id="81824.A9UQH1"/>
<evidence type="ECO:0000313" key="6">
    <source>
        <dbReference type="Proteomes" id="UP000001357"/>
    </source>
</evidence>
<dbReference type="PROSITE" id="PS51770">
    <property type="entry name" value="HOTDOG_ACOT"/>
    <property type="match status" value="2"/>
</dbReference>
<evidence type="ECO:0000259" key="4">
    <source>
        <dbReference type="PROSITE" id="PS51770"/>
    </source>
</evidence>
<dbReference type="Proteomes" id="UP000001357">
    <property type="component" value="Unassembled WGS sequence"/>
</dbReference>
<dbReference type="PANTHER" id="PTHR11049:SF24">
    <property type="entry name" value="CYTOSOLIC ACYL COENZYME A THIOESTER HYDROLASE"/>
    <property type="match status" value="1"/>
</dbReference>
<dbReference type="KEGG" id="mbr:MONBRDRAFT_1579"/>
<feature type="domain" description="HotDog ACOT-type" evidence="4">
    <location>
        <begin position="1"/>
        <end position="121"/>
    </location>
</feature>
<dbReference type="InterPro" id="IPR040170">
    <property type="entry name" value="Cytosol_ACT"/>
</dbReference>
<dbReference type="GO" id="GO:0005737">
    <property type="term" value="C:cytoplasm"/>
    <property type="evidence" value="ECO:0000318"/>
    <property type="project" value="GO_Central"/>
</dbReference>
<keyword evidence="1" id="KW-0378">Hydrolase</keyword>
<feature type="active site" evidence="2">
    <location>
        <position position="16"/>
    </location>
</feature>
<feature type="region of interest" description="Disordered" evidence="3">
    <location>
        <begin position="149"/>
        <end position="174"/>
    </location>
</feature>
<feature type="non-terminal residue" evidence="5">
    <location>
        <position position="1"/>
    </location>
</feature>
<dbReference type="InterPro" id="IPR006683">
    <property type="entry name" value="Thioestr_dom"/>
</dbReference>
<dbReference type="GO" id="GO:0052816">
    <property type="term" value="F:long-chain fatty acyl-CoA hydrolase activity"/>
    <property type="evidence" value="ECO:0000318"/>
    <property type="project" value="GO_Central"/>
</dbReference>
<dbReference type="CDD" id="cd03442">
    <property type="entry name" value="BFIT_BACH"/>
    <property type="match status" value="2"/>
</dbReference>
<reference evidence="5 6" key="1">
    <citation type="journal article" date="2008" name="Nature">
        <title>The genome of the choanoflagellate Monosiga brevicollis and the origin of metazoans.</title>
        <authorList>
            <consortium name="JGI Sequencing"/>
            <person name="King N."/>
            <person name="Westbrook M.J."/>
            <person name="Young S.L."/>
            <person name="Kuo A."/>
            <person name="Abedin M."/>
            <person name="Chapman J."/>
            <person name="Fairclough S."/>
            <person name="Hellsten U."/>
            <person name="Isogai Y."/>
            <person name="Letunic I."/>
            <person name="Marr M."/>
            <person name="Pincus D."/>
            <person name="Putnam N."/>
            <person name="Rokas A."/>
            <person name="Wright K.J."/>
            <person name="Zuzow R."/>
            <person name="Dirks W."/>
            <person name="Good M."/>
            <person name="Goodstein D."/>
            <person name="Lemons D."/>
            <person name="Li W."/>
            <person name="Lyons J.B."/>
            <person name="Morris A."/>
            <person name="Nichols S."/>
            <person name="Richter D.J."/>
            <person name="Salamov A."/>
            <person name="Bork P."/>
            <person name="Lim W.A."/>
            <person name="Manning G."/>
            <person name="Miller W.T."/>
            <person name="McGinnis W."/>
            <person name="Shapiro H."/>
            <person name="Tjian R."/>
            <person name="Grigoriev I.V."/>
            <person name="Rokhsar D."/>
        </authorList>
    </citation>
    <scope>NUCLEOTIDE SEQUENCE [LARGE SCALE GENOMIC DNA]</scope>
    <source>
        <strain evidence="6">MX1 / ATCC 50154</strain>
    </source>
</reference>
<keyword evidence="6" id="KW-1185">Reference proteome</keyword>
<dbReference type="InParanoid" id="A9UQH1"/>
<dbReference type="FunCoup" id="A9UQH1">
    <property type="interactions" value="283"/>
</dbReference>
<dbReference type="InterPro" id="IPR033120">
    <property type="entry name" value="HOTDOG_ACOT"/>
</dbReference>
<feature type="domain" description="HotDog ACOT-type" evidence="4">
    <location>
        <begin position="181"/>
        <end position="293"/>
    </location>
</feature>
<dbReference type="GeneID" id="5888010"/>
<feature type="active site" evidence="2">
    <location>
        <position position="212"/>
    </location>
</feature>
<gene>
    <name evidence="5" type="ORF">MONBRDRAFT_1579</name>
</gene>
<evidence type="ECO:0000313" key="5">
    <source>
        <dbReference type="EMBL" id="EDQ92598.1"/>
    </source>
</evidence>
<proteinExistence type="predicted"/>
<evidence type="ECO:0000256" key="1">
    <source>
        <dbReference type="ARBA" id="ARBA00022801"/>
    </source>
</evidence>
<evidence type="ECO:0000256" key="2">
    <source>
        <dbReference type="PIRSR" id="PIRSR640170-1"/>
    </source>
</evidence>
<dbReference type="GO" id="GO:0006637">
    <property type="term" value="P:acyl-CoA metabolic process"/>
    <property type="evidence" value="ECO:0000318"/>
    <property type="project" value="GO_Central"/>
</dbReference>
<organism evidence="5 6">
    <name type="scientific">Monosiga brevicollis</name>
    <name type="common">Choanoflagellate</name>
    <dbReference type="NCBI Taxonomy" id="81824"/>
    <lineage>
        <taxon>Eukaryota</taxon>
        <taxon>Choanoflagellata</taxon>
        <taxon>Craspedida</taxon>
        <taxon>Salpingoecidae</taxon>
        <taxon>Monosiga</taxon>
    </lineage>
</organism>
<dbReference type="Pfam" id="PF03061">
    <property type="entry name" value="4HBT"/>
    <property type="match status" value="2"/>
</dbReference>
<accession>A9UQH1</accession>
<sequence length="327" mass="35980">PSTAAVSRAMLPDAANPAGNVHGGTILSMVDEAGWTAATRYMNQKHTKDAKPACASLARIEKVDFLKPMFIGEIAEVTAQVTHTSPHSIEVEVNVVAENVMTGQKRTTNRARAWYVSKEFRNGGNADPVMAVPRMKYASEAEMQAGLARYEKQKQSRTCHHRPPDKSRDDRDTIASQHPVEEGDATLIHVLHPSDCHANGVAQAGAVLKLMDTAAGVVSVRHCRSNAVTASLEAVDFMLPLYNGDLLEIAARPVFTSKRSMDVEVNVYAQSLNKETKSLAATSIFTFVSLDRSYRVQDVPAFEPRTDSQRARFELGLKRYETRKAER</sequence>
<dbReference type="OMA" id="PTDVNWG"/>
<dbReference type="Gene3D" id="3.10.129.10">
    <property type="entry name" value="Hotdog Thioesterase"/>
    <property type="match status" value="2"/>
</dbReference>
<dbReference type="eggNOG" id="KOG2763">
    <property type="taxonomic scope" value="Eukaryota"/>
</dbReference>
<dbReference type="AlphaFoldDB" id="A9UQH1"/>
<evidence type="ECO:0000256" key="3">
    <source>
        <dbReference type="SAM" id="MobiDB-lite"/>
    </source>
</evidence>
<feature type="compositionally biased region" description="Basic and acidic residues" evidence="3">
    <location>
        <begin position="162"/>
        <end position="173"/>
    </location>
</feature>
<name>A9UQH1_MONBE</name>
<dbReference type="SUPFAM" id="SSF54637">
    <property type="entry name" value="Thioesterase/thiol ester dehydrase-isomerase"/>
    <property type="match status" value="2"/>
</dbReference>
<dbReference type="GO" id="GO:0009062">
    <property type="term" value="P:fatty acid catabolic process"/>
    <property type="evidence" value="ECO:0000318"/>
    <property type="project" value="GO_Central"/>
</dbReference>
<feature type="non-terminal residue" evidence="5">
    <location>
        <position position="327"/>
    </location>
</feature>
<dbReference type="InterPro" id="IPR029069">
    <property type="entry name" value="HotDog_dom_sf"/>
</dbReference>